<dbReference type="GO" id="GO:0008270">
    <property type="term" value="F:zinc ion binding"/>
    <property type="evidence" value="ECO:0007669"/>
    <property type="project" value="InterPro"/>
</dbReference>
<dbReference type="PANTHER" id="PTHR47338:SF5">
    <property type="entry name" value="ZN(II)2CYS6 TRANSCRIPTION FACTOR (EUROFUNG)"/>
    <property type="match status" value="1"/>
</dbReference>
<dbReference type="AlphaFoldDB" id="A0A6A6XXR2"/>
<evidence type="ECO:0000256" key="3">
    <source>
        <dbReference type="ARBA" id="ARBA00023015"/>
    </source>
</evidence>
<organism evidence="8 9">
    <name type="scientific">Melanomma pulvis-pyrius CBS 109.77</name>
    <dbReference type="NCBI Taxonomy" id="1314802"/>
    <lineage>
        <taxon>Eukaryota</taxon>
        <taxon>Fungi</taxon>
        <taxon>Dikarya</taxon>
        <taxon>Ascomycota</taxon>
        <taxon>Pezizomycotina</taxon>
        <taxon>Dothideomycetes</taxon>
        <taxon>Pleosporomycetidae</taxon>
        <taxon>Pleosporales</taxon>
        <taxon>Melanommataceae</taxon>
        <taxon>Melanomma</taxon>
    </lineage>
</organism>
<evidence type="ECO:0000313" key="8">
    <source>
        <dbReference type="EMBL" id="KAF2801058.1"/>
    </source>
</evidence>
<dbReference type="EMBL" id="MU001739">
    <property type="protein sequence ID" value="KAF2801058.1"/>
    <property type="molecule type" value="Genomic_DNA"/>
</dbReference>
<gene>
    <name evidence="8" type="ORF">K505DRAFT_355138</name>
</gene>
<comment type="subcellular location">
    <subcellularLocation>
        <location evidence="1">Nucleus</location>
    </subcellularLocation>
</comment>
<dbReference type="InterPro" id="IPR050815">
    <property type="entry name" value="TF_fung"/>
</dbReference>
<dbReference type="SMART" id="SM00066">
    <property type="entry name" value="GAL4"/>
    <property type="match status" value="1"/>
</dbReference>
<evidence type="ECO:0000313" key="9">
    <source>
        <dbReference type="Proteomes" id="UP000799757"/>
    </source>
</evidence>
<accession>A0A6A6XXR2</accession>
<dbReference type="SUPFAM" id="SSF57701">
    <property type="entry name" value="Zn2/Cys6 DNA-binding domain"/>
    <property type="match status" value="1"/>
</dbReference>
<proteinExistence type="predicted"/>
<feature type="compositionally biased region" description="Polar residues" evidence="6">
    <location>
        <begin position="299"/>
        <end position="318"/>
    </location>
</feature>
<name>A0A6A6XXR2_9PLEO</name>
<dbReference type="GO" id="GO:0000981">
    <property type="term" value="F:DNA-binding transcription factor activity, RNA polymerase II-specific"/>
    <property type="evidence" value="ECO:0007669"/>
    <property type="project" value="InterPro"/>
</dbReference>
<keyword evidence="9" id="KW-1185">Reference proteome</keyword>
<feature type="domain" description="Zn(2)-C6 fungal-type" evidence="7">
    <location>
        <begin position="205"/>
        <end position="235"/>
    </location>
</feature>
<dbReference type="InterPro" id="IPR001138">
    <property type="entry name" value="Zn2Cys6_DnaBD"/>
</dbReference>
<feature type="compositionally biased region" description="Basic and acidic residues" evidence="6">
    <location>
        <begin position="263"/>
        <end position="272"/>
    </location>
</feature>
<evidence type="ECO:0000256" key="2">
    <source>
        <dbReference type="ARBA" id="ARBA00022723"/>
    </source>
</evidence>
<dbReference type="OrthoDB" id="2328572at2759"/>
<evidence type="ECO:0000256" key="5">
    <source>
        <dbReference type="ARBA" id="ARBA00023242"/>
    </source>
</evidence>
<protein>
    <recommendedName>
        <fullName evidence="7">Zn(2)-C6 fungal-type domain-containing protein</fullName>
    </recommendedName>
</protein>
<dbReference type="Proteomes" id="UP000799757">
    <property type="component" value="Unassembled WGS sequence"/>
</dbReference>
<sequence length="622" mass="69629">MSYVQCLPGPNKPCTTSSHIWGTVSVTQYSLPPSLAVVENIAGSRPACPPVLKSHPDTHLVRSNRPLGSFSHDSRQRITAHHAARAVMVRFLRIVGYGTSPIPKYLIQRIPTRGSFSTAGTVPQSTDAEHRRKTPPFFSQVGHQRQKPSHSIRHSPIVRRFPVQRLIHPLFMAERETLRSGYNNVDKQLATTIPTGDRTKTLRSACDYCHKAKVRCSGGGITCGRCERDNMPCHYSYPGRVGKPKGSKNKKTLEKLNALTQRASEESARGEQPHQSMPDLQPRRTAEIVDSDQITHSVLRQRSSSHDLSSPTLDSSRPTGIDASIAKYPSDLFADFPNIINTMETPSRQERQNEVTAGMLTGLFSSLEELPSPLSLFPGNEIEFDDLDFSPMHDTASCPTPRSSHSSASKVSENILDATKASEGQLAATTDENLFSSSGTFDCNCLQQQANHLCQLRDFEKRTDRLRLDNLMNLSNTVLQALEQSYKCHYCINDSQVLQITSMIFRVLLRWIAAMCQRSENIDIQFGTYNLTGDDSTWMNTLMLSRLLSKCKVNVELFKRRVDIAFSSRGSQNLDHRYLENVSTNLINTLNVYIQQLENRKAAADETDGNTSRHGNTIDQYF</sequence>
<feature type="region of interest" description="Disordered" evidence="6">
    <location>
        <begin position="299"/>
        <end position="320"/>
    </location>
</feature>
<dbReference type="PRINTS" id="PR00755">
    <property type="entry name" value="AFLATOXINBRP"/>
</dbReference>
<evidence type="ECO:0000256" key="4">
    <source>
        <dbReference type="ARBA" id="ARBA00023163"/>
    </source>
</evidence>
<dbReference type="Gene3D" id="4.10.240.10">
    <property type="entry name" value="Zn(2)-C6 fungal-type DNA-binding domain"/>
    <property type="match status" value="1"/>
</dbReference>
<dbReference type="PROSITE" id="PS00463">
    <property type="entry name" value="ZN2_CY6_FUNGAL_1"/>
    <property type="match status" value="1"/>
</dbReference>
<reference evidence="8" key="1">
    <citation type="journal article" date="2020" name="Stud. Mycol.">
        <title>101 Dothideomycetes genomes: a test case for predicting lifestyles and emergence of pathogens.</title>
        <authorList>
            <person name="Haridas S."/>
            <person name="Albert R."/>
            <person name="Binder M."/>
            <person name="Bloem J."/>
            <person name="Labutti K."/>
            <person name="Salamov A."/>
            <person name="Andreopoulos B."/>
            <person name="Baker S."/>
            <person name="Barry K."/>
            <person name="Bills G."/>
            <person name="Bluhm B."/>
            <person name="Cannon C."/>
            <person name="Castanera R."/>
            <person name="Culley D."/>
            <person name="Daum C."/>
            <person name="Ezra D."/>
            <person name="Gonzalez J."/>
            <person name="Henrissat B."/>
            <person name="Kuo A."/>
            <person name="Liang C."/>
            <person name="Lipzen A."/>
            <person name="Lutzoni F."/>
            <person name="Magnuson J."/>
            <person name="Mondo S."/>
            <person name="Nolan M."/>
            <person name="Ohm R."/>
            <person name="Pangilinan J."/>
            <person name="Park H.-J."/>
            <person name="Ramirez L."/>
            <person name="Alfaro M."/>
            <person name="Sun H."/>
            <person name="Tritt A."/>
            <person name="Yoshinaga Y."/>
            <person name="Zwiers L.-H."/>
            <person name="Turgeon B."/>
            <person name="Goodwin S."/>
            <person name="Spatafora J."/>
            <person name="Crous P."/>
            <person name="Grigoriev I."/>
        </authorList>
    </citation>
    <scope>NUCLEOTIDE SEQUENCE</scope>
    <source>
        <strain evidence="8">CBS 109.77</strain>
    </source>
</reference>
<evidence type="ECO:0000256" key="6">
    <source>
        <dbReference type="SAM" id="MobiDB-lite"/>
    </source>
</evidence>
<dbReference type="PANTHER" id="PTHR47338">
    <property type="entry name" value="ZN(II)2CYS6 TRANSCRIPTION FACTOR (EUROFUNG)-RELATED"/>
    <property type="match status" value="1"/>
</dbReference>
<dbReference type="CDD" id="cd00067">
    <property type="entry name" value="GAL4"/>
    <property type="match status" value="1"/>
</dbReference>
<feature type="region of interest" description="Disordered" evidence="6">
    <location>
        <begin position="261"/>
        <end position="284"/>
    </location>
</feature>
<keyword evidence="5" id="KW-0539">Nucleus</keyword>
<dbReference type="GO" id="GO:0005634">
    <property type="term" value="C:nucleus"/>
    <property type="evidence" value="ECO:0007669"/>
    <property type="project" value="UniProtKB-SubCell"/>
</dbReference>
<keyword evidence="3" id="KW-0805">Transcription regulation</keyword>
<evidence type="ECO:0000256" key="1">
    <source>
        <dbReference type="ARBA" id="ARBA00004123"/>
    </source>
</evidence>
<dbReference type="PROSITE" id="PS50048">
    <property type="entry name" value="ZN2_CY6_FUNGAL_2"/>
    <property type="match status" value="1"/>
</dbReference>
<evidence type="ECO:0000259" key="7">
    <source>
        <dbReference type="PROSITE" id="PS50048"/>
    </source>
</evidence>
<keyword evidence="2" id="KW-0479">Metal-binding</keyword>
<keyword evidence="4" id="KW-0804">Transcription</keyword>
<dbReference type="InterPro" id="IPR036864">
    <property type="entry name" value="Zn2-C6_fun-type_DNA-bd_sf"/>
</dbReference>
<dbReference type="Pfam" id="PF00172">
    <property type="entry name" value="Zn_clus"/>
    <property type="match status" value="1"/>
</dbReference>